<organism evidence="2 3">
    <name type="scientific">Diploptera punctata</name>
    <name type="common">Pacific beetle cockroach</name>
    <dbReference type="NCBI Taxonomy" id="6984"/>
    <lineage>
        <taxon>Eukaryota</taxon>
        <taxon>Metazoa</taxon>
        <taxon>Ecdysozoa</taxon>
        <taxon>Arthropoda</taxon>
        <taxon>Hexapoda</taxon>
        <taxon>Insecta</taxon>
        <taxon>Pterygota</taxon>
        <taxon>Neoptera</taxon>
        <taxon>Polyneoptera</taxon>
        <taxon>Dictyoptera</taxon>
        <taxon>Blattodea</taxon>
        <taxon>Blaberoidea</taxon>
        <taxon>Blaberidae</taxon>
        <taxon>Diplopterinae</taxon>
        <taxon>Diploptera</taxon>
    </lineage>
</organism>
<protein>
    <submittedName>
        <fullName evidence="2">Uncharacterized protein</fullName>
    </submittedName>
</protein>
<feature type="non-terminal residue" evidence="2">
    <location>
        <position position="1"/>
    </location>
</feature>
<feature type="non-terminal residue" evidence="2">
    <location>
        <position position="78"/>
    </location>
</feature>
<dbReference type="Proteomes" id="UP001233999">
    <property type="component" value="Unassembled WGS sequence"/>
</dbReference>
<reference evidence="2" key="1">
    <citation type="journal article" date="2023" name="IScience">
        <title>Live-bearing cockroach genome reveals convergent evolutionary mechanisms linked to viviparity in insects and beyond.</title>
        <authorList>
            <person name="Fouks B."/>
            <person name="Harrison M.C."/>
            <person name="Mikhailova A.A."/>
            <person name="Marchal E."/>
            <person name="English S."/>
            <person name="Carruthers M."/>
            <person name="Jennings E.C."/>
            <person name="Chiamaka E.L."/>
            <person name="Frigard R.A."/>
            <person name="Pippel M."/>
            <person name="Attardo G.M."/>
            <person name="Benoit J.B."/>
            <person name="Bornberg-Bauer E."/>
            <person name="Tobe S.S."/>
        </authorList>
    </citation>
    <scope>NUCLEOTIDE SEQUENCE</scope>
    <source>
        <strain evidence="2">Stay&amp;Tobe</strain>
    </source>
</reference>
<evidence type="ECO:0000313" key="3">
    <source>
        <dbReference type="Proteomes" id="UP001233999"/>
    </source>
</evidence>
<dbReference type="AlphaFoldDB" id="A0AAD8AGX3"/>
<keyword evidence="3" id="KW-1185">Reference proteome</keyword>
<reference evidence="2" key="2">
    <citation type="submission" date="2023-05" db="EMBL/GenBank/DDBJ databases">
        <authorList>
            <person name="Fouks B."/>
        </authorList>
    </citation>
    <scope>NUCLEOTIDE SEQUENCE</scope>
    <source>
        <strain evidence="2">Stay&amp;Tobe</strain>
        <tissue evidence="2">Testes</tissue>
    </source>
</reference>
<evidence type="ECO:0000256" key="1">
    <source>
        <dbReference type="SAM" id="MobiDB-lite"/>
    </source>
</evidence>
<gene>
    <name evidence="2" type="ORF">L9F63_010933</name>
</gene>
<proteinExistence type="predicted"/>
<comment type="caution">
    <text evidence="2">The sequence shown here is derived from an EMBL/GenBank/DDBJ whole genome shotgun (WGS) entry which is preliminary data.</text>
</comment>
<dbReference type="EMBL" id="JASPKZ010001222">
    <property type="protein sequence ID" value="KAJ9598411.1"/>
    <property type="molecule type" value="Genomic_DNA"/>
</dbReference>
<feature type="region of interest" description="Disordered" evidence="1">
    <location>
        <begin position="1"/>
        <end position="22"/>
    </location>
</feature>
<sequence>ITSLSLSDDEEKGGVTKNKTPPLHIMESEEAKFSQLVNTMFKINYITVTQRQDTHPDPRRRFKIPYPAGNLTRVTGVE</sequence>
<evidence type="ECO:0000313" key="2">
    <source>
        <dbReference type="EMBL" id="KAJ9598411.1"/>
    </source>
</evidence>
<accession>A0AAD8AGX3</accession>
<name>A0AAD8AGX3_DIPPU</name>